<keyword evidence="5 8" id="KW-0521">NADP</keyword>
<gene>
    <name evidence="8 11" type="primary">folD</name>
</gene>
<evidence type="ECO:0000259" key="10">
    <source>
        <dbReference type="Pfam" id="PF02882"/>
    </source>
</evidence>
<organism evidence="11">
    <name type="scientific">uncultured marine thaumarchaeote KM3_16_C10</name>
    <dbReference type="NCBI Taxonomy" id="1456042"/>
    <lineage>
        <taxon>Archaea</taxon>
        <taxon>Nitrososphaerota</taxon>
        <taxon>environmental samples</taxon>
    </lineage>
</organism>
<evidence type="ECO:0000256" key="4">
    <source>
        <dbReference type="ARBA" id="ARBA00022801"/>
    </source>
</evidence>
<protein>
    <recommendedName>
        <fullName evidence="8">Bifunctional protein FolD</fullName>
    </recommendedName>
    <domain>
        <recommendedName>
            <fullName evidence="8">Methylenetetrahydrofolate dehydrogenase</fullName>
            <ecNumber evidence="8">1.5.1.5</ecNumber>
        </recommendedName>
    </domain>
    <domain>
        <recommendedName>
            <fullName evidence="8">Methenyltetrahydrofolate cyclohydrolase</fullName>
            <ecNumber evidence="8">3.5.4.9</ecNumber>
        </recommendedName>
    </domain>
</protein>
<dbReference type="GO" id="GO:0009086">
    <property type="term" value="P:methionine biosynthetic process"/>
    <property type="evidence" value="ECO:0007669"/>
    <property type="project" value="UniProtKB-KW"/>
</dbReference>
<keyword evidence="4 8" id="KW-0378">Hydrolase</keyword>
<dbReference type="InterPro" id="IPR046346">
    <property type="entry name" value="Aminoacid_DH-like_N_sf"/>
</dbReference>
<comment type="similarity">
    <text evidence="8">Belongs to the tetrahydrofolate dehydrogenase/cyclohydrolase family.</text>
</comment>
<reference evidence="11" key="1">
    <citation type="journal article" date="2014" name="Genome Biol. Evol.">
        <title>Pangenome evidence for extensive interdomain horizontal transfer affecting lineage core and shell genes in uncultured planktonic thaumarchaeota and euryarchaeota.</title>
        <authorList>
            <person name="Deschamps P."/>
            <person name="Zivanovic Y."/>
            <person name="Moreira D."/>
            <person name="Rodriguez-Valera F."/>
            <person name="Lopez-Garcia P."/>
        </authorList>
    </citation>
    <scope>NUCLEOTIDE SEQUENCE</scope>
</reference>
<keyword evidence="8" id="KW-0028">Amino-acid biosynthesis</keyword>
<dbReference type="GO" id="GO:0005829">
    <property type="term" value="C:cytosol"/>
    <property type="evidence" value="ECO:0007669"/>
    <property type="project" value="TreeGrafter"/>
</dbReference>
<dbReference type="InterPro" id="IPR036291">
    <property type="entry name" value="NAD(P)-bd_dom_sf"/>
</dbReference>
<evidence type="ECO:0000256" key="5">
    <source>
        <dbReference type="ARBA" id="ARBA00022857"/>
    </source>
</evidence>
<dbReference type="Pfam" id="PF00763">
    <property type="entry name" value="THF_DHG_CYH"/>
    <property type="match status" value="1"/>
</dbReference>
<dbReference type="GO" id="GO:0004488">
    <property type="term" value="F:methylenetetrahydrofolate dehydrogenase (NADP+) activity"/>
    <property type="evidence" value="ECO:0007669"/>
    <property type="project" value="UniProtKB-UniRule"/>
</dbReference>
<dbReference type="EC" id="3.5.4.9" evidence="8"/>
<feature type="domain" description="Tetrahydrofolate dehydrogenase/cyclohydrolase catalytic" evidence="9">
    <location>
        <begin position="6"/>
        <end position="120"/>
    </location>
</feature>
<accession>A0A075GIN8</accession>
<dbReference type="InterPro" id="IPR020867">
    <property type="entry name" value="THF_DH/CycHdrlase_CS"/>
</dbReference>
<comment type="catalytic activity">
    <reaction evidence="8">
        <text>(6R)-5,10-methylene-5,6,7,8-tetrahydrofolate + NADP(+) = (6R)-5,10-methenyltetrahydrofolate + NADPH</text>
        <dbReference type="Rhea" id="RHEA:22812"/>
        <dbReference type="ChEBI" id="CHEBI:15636"/>
        <dbReference type="ChEBI" id="CHEBI:57455"/>
        <dbReference type="ChEBI" id="CHEBI:57783"/>
        <dbReference type="ChEBI" id="CHEBI:58349"/>
        <dbReference type="EC" id="1.5.1.5"/>
    </reaction>
</comment>
<dbReference type="InterPro" id="IPR020631">
    <property type="entry name" value="THF_DH/CycHdrlase_NAD-bd_dom"/>
</dbReference>
<comment type="subunit">
    <text evidence="2 8">Homodimer.</text>
</comment>
<dbReference type="GO" id="GO:0000105">
    <property type="term" value="P:L-histidine biosynthetic process"/>
    <property type="evidence" value="ECO:0007669"/>
    <property type="project" value="UniProtKB-KW"/>
</dbReference>
<dbReference type="InterPro" id="IPR000672">
    <property type="entry name" value="THF_DH/CycHdrlase"/>
</dbReference>
<feature type="binding site" evidence="8">
    <location>
        <begin position="165"/>
        <end position="167"/>
    </location>
    <ligand>
        <name>NADP(+)</name>
        <dbReference type="ChEBI" id="CHEBI:58349"/>
    </ligand>
</feature>
<name>A0A075GIN8_9ARCH</name>
<comment type="caution">
    <text evidence="8">Lacks conserved residue(s) required for the propagation of feature annotation.</text>
</comment>
<dbReference type="EMBL" id="KF900692">
    <property type="protein sequence ID" value="AIF03851.1"/>
    <property type="molecule type" value="Genomic_DNA"/>
</dbReference>
<keyword evidence="6 8" id="KW-0560">Oxidoreductase</keyword>
<dbReference type="PRINTS" id="PR00085">
    <property type="entry name" value="THFDHDRGNASE"/>
</dbReference>
<dbReference type="PROSITE" id="PS00767">
    <property type="entry name" value="THF_DHG_CYH_2"/>
    <property type="match status" value="1"/>
</dbReference>
<dbReference type="AlphaFoldDB" id="A0A075GIN8"/>
<dbReference type="FunFam" id="3.40.50.10860:FF:000005">
    <property type="entry name" value="C-1-tetrahydrofolate synthase, cytoplasmic, putative"/>
    <property type="match status" value="1"/>
</dbReference>
<keyword evidence="7 8" id="KW-0511">Multifunctional enzyme</keyword>
<keyword evidence="3 8" id="KW-0554">One-carbon metabolism</keyword>
<keyword evidence="8" id="KW-0658">Purine biosynthesis</keyword>
<evidence type="ECO:0000256" key="6">
    <source>
        <dbReference type="ARBA" id="ARBA00023002"/>
    </source>
</evidence>
<keyword evidence="8" id="KW-0368">Histidine biosynthesis</keyword>
<comment type="function">
    <text evidence="8">Catalyzes the oxidation of 5,10-methylenetetrahydrofolate to 5,10-methenyltetrahydrofolate and then the hydrolysis of 5,10-methenyltetrahydrofolate to 10-formyltetrahydrofolate.</text>
</comment>
<evidence type="ECO:0000313" key="11">
    <source>
        <dbReference type="EMBL" id="AIF03851.1"/>
    </source>
</evidence>
<dbReference type="UniPathway" id="UPA00193"/>
<evidence type="ECO:0000259" key="9">
    <source>
        <dbReference type="Pfam" id="PF00763"/>
    </source>
</evidence>
<dbReference type="Pfam" id="PF02882">
    <property type="entry name" value="THF_DHG_CYH_C"/>
    <property type="match status" value="1"/>
</dbReference>
<dbReference type="CDD" id="cd01080">
    <property type="entry name" value="NAD_bind_m-THF_DH_Cyclohyd"/>
    <property type="match status" value="1"/>
</dbReference>
<dbReference type="Gene3D" id="3.40.50.10860">
    <property type="entry name" value="Leucine Dehydrogenase, chain A, domain 1"/>
    <property type="match status" value="1"/>
</dbReference>
<keyword evidence="8" id="KW-0486">Methionine biosynthesis</keyword>
<dbReference type="EC" id="1.5.1.5" evidence="8"/>
<dbReference type="PANTHER" id="PTHR48099:SF5">
    <property type="entry name" value="C-1-TETRAHYDROFOLATE SYNTHASE, CYTOPLASMIC"/>
    <property type="match status" value="1"/>
</dbReference>
<dbReference type="SUPFAM" id="SSF53223">
    <property type="entry name" value="Aminoacid dehydrogenase-like, N-terminal domain"/>
    <property type="match status" value="1"/>
</dbReference>
<comment type="pathway">
    <text evidence="1 8">One-carbon metabolism; tetrahydrofolate interconversion.</text>
</comment>
<comment type="catalytic activity">
    <reaction evidence="8">
        <text>(6R)-5,10-methenyltetrahydrofolate + H2O = (6R)-10-formyltetrahydrofolate + H(+)</text>
        <dbReference type="Rhea" id="RHEA:23700"/>
        <dbReference type="ChEBI" id="CHEBI:15377"/>
        <dbReference type="ChEBI" id="CHEBI:15378"/>
        <dbReference type="ChEBI" id="CHEBI:57455"/>
        <dbReference type="ChEBI" id="CHEBI:195366"/>
        <dbReference type="EC" id="3.5.4.9"/>
    </reaction>
</comment>
<dbReference type="GO" id="GO:0006164">
    <property type="term" value="P:purine nucleotide biosynthetic process"/>
    <property type="evidence" value="ECO:0007669"/>
    <property type="project" value="UniProtKB-KW"/>
</dbReference>
<feature type="domain" description="Tetrahydrofolate dehydrogenase/cyclohydrolase NAD(P)-binding" evidence="10">
    <location>
        <begin position="139"/>
        <end position="280"/>
    </location>
</feature>
<proteinExistence type="inferred from homology"/>
<dbReference type="HAMAP" id="MF_01576">
    <property type="entry name" value="THF_DHG_CYH"/>
    <property type="match status" value="1"/>
</dbReference>
<dbReference type="Gene3D" id="3.40.50.720">
    <property type="entry name" value="NAD(P)-binding Rossmann-like Domain"/>
    <property type="match status" value="1"/>
</dbReference>
<evidence type="ECO:0000256" key="8">
    <source>
        <dbReference type="HAMAP-Rule" id="MF_01576"/>
    </source>
</evidence>
<sequence length="289" mass="30924">MTGLKIDGMEVAKSIKMQVKEIVNDLKLKGVSPCLATVLVGENTASATYVRNKHKACEEVGILTKDHTPSADITQEELNQLIGKLNEDETVHGILVQLPLPSHLSEFNTTTQILPEKDVDGLTPPNVGLLSIGKAMLVACTPSGIIEMCKYYNIGLEGKNVVVINRSNLVGKPLYHLLLQNNATVTTCHSKTKDLKKICLDSDIIITGVGNREIFKLTPDMIKDGAVVIDVATTRHEGKLSGDADYSEIIGKTSFASPVPGGVGPMTVAMLLKNTVTAAAILKGIDIKS</sequence>
<dbReference type="InterPro" id="IPR020630">
    <property type="entry name" value="THF_DH/CycHdrlase_cat_dom"/>
</dbReference>
<feature type="binding site" evidence="8">
    <location>
        <position position="233"/>
    </location>
    <ligand>
        <name>NADP(+)</name>
        <dbReference type="ChEBI" id="CHEBI:58349"/>
    </ligand>
</feature>
<evidence type="ECO:0000256" key="7">
    <source>
        <dbReference type="ARBA" id="ARBA00023268"/>
    </source>
</evidence>
<dbReference type="GO" id="GO:0004477">
    <property type="term" value="F:methenyltetrahydrofolate cyclohydrolase activity"/>
    <property type="evidence" value="ECO:0007669"/>
    <property type="project" value="UniProtKB-UniRule"/>
</dbReference>
<evidence type="ECO:0000256" key="3">
    <source>
        <dbReference type="ARBA" id="ARBA00022563"/>
    </source>
</evidence>
<evidence type="ECO:0000256" key="2">
    <source>
        <dbReference type="ARBA" id="ARBA00011738"/>
    </source>
</evidence>
<dbReference type="PANTHER" id="PTHR48099">
    <property type="entry name" value="C-1-TETRAHYDROFOLATE SYNTHASE, CYTOPLASMIC-RELATED"/>
    <property type="match status" value="1"/>
</dbReference>
<dbReference type="GO" id="GO:0035999">
    <property type="term" value="P:tetrahydrofolate interconversion"/>
    <property type="evidence" value="ECO:0007669"/>
    <property type="project" value="UniProtKB-UniRule"/>
</dbReference>
<evidence type="ECO:0000256" key="1">
    <source>
        <dbReference type="ARBA" id="ARBA00004777"/>
    </source>
</evidence>
<dbReference type="SUPFAM" id="SSF51735">
    <property type="entry name" value="NAD(P)-binding Rossmann-fold domains"/>
    <property type="match status" value="1"/>
</dbReference>